<sequence>MSEIIEHLLAEAVTKGGLNQKQIAQIVMFRIFGNKSGFLHLENLRIGQIPATPISRNQLVKRDITSEKLLLQTTSLLGEPIGYTQESNGDLINNFFPHQSQSKSATSDSYDTELDLHTENAFHAVQPEHLVLLCLRQDPLKEAVTYITSIERILPHLTDDDISFFFTEPYNFLSDYSHTEKNCRIDVGQEQTVLYGDRSAPMFRFDPYFMVASSARGQAQLDKLRTIAWDVAQPVLLKARDMLIIDNRKTAHARSPFTARFDGTDRWIQRAFAISNQRFYTAKLGKQSRVFDLVTAL</sequence>
<dbReference type="GO" id="GO:0051213">
    <property type="term" value="F:dioxygenase activity"/>
    <property type="evidence" value="ECO:0007669"/>
    <property type="project" value="UniProtKB-KW"/>
</dbReference>
<evidence type="ECO:0000256" key="1">
    <source>
        <dbReference type="ARBA" id="ARBA00023002"/>
    </source>
</evidence>
<dbReference type="Pfam" id="PF02668">
    <property type="entry name" value="TauD"/>
    <property type="match status" value="1"/>
</dbReference>
<comment type="caution">
    <text evidence="3">The sequence shown here is derived from an EMBL/GenBank/DDBJ whole genome shotgun (WGS) entry which is preliminary data.</text>
</comment>
<accession>A0ABR8TT95</accession>
<dbReference type="InterPro" id="IPR003819">
    <property type="entry name" value="TauD/TfdA-like"/>
</dbReference>
<evidence type="ECO:0000259" key="2">
    <source>
        <dbReference type="Pfam" id="PF02668"/>
    </source>
</evidence>
<protein>
    <submittedName>
        <fullName evidence="3">TauD/TfdA family dioxygenase</fullName>
    </submittedName>
</protein>
<keyword evidence="4" id="KW-1185">Reference proteome</keyword>
<feature type="domain" description="TauD/TfdA-like" evidence="2">
    <location>
        <begin position="75"/>
        <end position="271"/>
    </location>
</feature>
<evidence type="ECO:0000313" key="4">
    <source>
        <dbReference type="Proteomes" id="UP000611945"/>
    </source>
</evidence>
<gene>
    <name evidence="3" type="ORF">H9642_15245</name>
</gene>
<dbReference type="Proteomes" id="UP000611945">
    <property type="component" value="Unassembled WGS sequence"/>
</dbReference>
<organism evidence="3 4">
    <name type="scientific">Serpens gallinarum</name>
    <dbReference type="NCBI Taxonomy" id="2763075"/>
    <lineage>
        <taxon>Bacteria</taxon>
        <taxon>Pseudomonadati</taxon>
        <taxon>Pseudomonadota</taxon>
        <taxon>Gammaproteobacteria</taxon>
        <taxon>Pseudomonadales</taxon>
        <taxon>Pseudomonadaceae</taxon>
        <taxon>Pseudomonas</taxon>
    </lineage>
</organism>
<dbReference type="RefSeq" id="WP_251837325.1">
    <property type="nucleotide sequence ID" value="NZ_JACSQG010000010.1"/>
</dbReference>
<dbReference type="Gene3D" id="3.60.130.10">
    <property type="entry name" value="Clavaminate synthase-like"/>
    <property type="match status" value="1"/>
</dbReference>
<dbReference type="InterPro" id="IPR042098">
    <property type="entry name" value="TauD-like_sf"/>
</dbReference>
<keyword evidence="1" id="KW-0560">Oxidoreductase</keyword>
<reference evidence="3 4" key="1">
    <citation type="submission" date="2020-08" db="EMBL/GenBank/DDBJ databases">
        <title>A Genomic Blueprint of the Chicken Gut Microbiome.</title>
        <authorList>
            <person name="Gilroy R."/>
            <person name="Ravi A."/>
            <person name="Getino M."/>
            <person name="Pursley I."/>
            <person name="Horton D.L."/>
            <person name="Alikhan N.-F."/>
            <person name="Baker D."/>
            <person name="Gharbi K."/>
            <person name="Hall N."/>
            <person name="Watson M."/>
            <person name="Adriaenssens E.M."/>
            <person name="Foster-Nyarko E."/>
            <person name="Jarju S."/>
            <person name="Secka A."/>
            <person name="Antonio M."/>
            <person name="Oren A."/>
            <person name="Chaudhuri R."/>
            <person name="La Ragione R.M."/>
            <person name="Hildebrand F."/>
            <person name="Pallen M.J."/>
        </authorList>
    </citation>
    <scope>NUCLEOTIDE SEQUENCE [LARGE SCALE GENOMIC DNA]</scope>
    <source>
        <strain evidence="3 4">Sa2CUA2</strain>
    </source>
</reference>
<dbReference type="EMBL" id="JACSQG010000010">
    <property type="protein sequence ID" value="MBD7978539.1"/>
    <property type="molecule type" value="Genomic_DNA"/>
</dbReference>
<proteinExistence type="predicted"/>
<name>A0ABR8TT95_9PSED</name>
<dbReference type="SUPFAM" id="SSF51197">
    <property type="entry name" value="Clavaminate synthase-like"/>
    <property type="match status" value="1"/>
</dbReference>
<keyword evidence="3" id="KW-0223">Dioxygenase</keyword>
<evidence type="ECO:0000313" key="3">
    <source>
        <dbReference type="EMBL" id="MBD7978539.1"/>
    </source>
</evidence>